<evidence type="ECO:0000313" key="3">
    <source>
        <dbReference type="Proteomes" id="UP000800041"/>
    </source>
</evidence>
<evidence type="ECO:0000256" key="1">
    <source>
        <dbReference type="SAM" id="MobiDB-lite"/>
    </source>
</evidence>
<keyword evidence="3" id="KW-1185">Reference proteome</keyword>
<feature type="region of interest" description="Disordered" evidence="1">
    <location>
        <begin position="191"/>
        <end position="213"/>
    </location>
</feature>
<reference evidence="2" key="1">
    <citation type="journal article" date="2020" name="Stud. Mycol.">
        <title>101 Dothideomycetes genomes: a test case for predicting lifestyles and emergence of pathogens.</title>
        <authorList>
            <person name="Haridas S."/>
            <person name="Albert R."/>
            <person name="Binder M."/>
            <person name="Bloem J."/>
            <person name="Labutti K."/>
            <person name="Salamov A."/>
            <person name="Andreopoulos B."/>
            <person name="Baker S."/>
            <person name="Barry K."/>
            <person name="Bills G."/>
            <person name="Bluhm B."/>
            <person name="Cannon C."/>
            <person name="Castanera R."/>
            <person name="Culley D."/>
            <person name="Daum C."/>
            <person name="Ezra D."/>
            <person name="Gonzalez J."/>
            <person name="Henrissat B."/>
            <person name="Kuo A."/>
            <person name="Liang C."/>
            <person name="Lipzen A."/>
            <person name="Lutzoni F."/>
            <person name="Magnuson J."/>
            <person name="Mondo S."/>
            <person name="Nolan M."/>
            <person name="Ohm R."/>
            <person name="Pangilinan J."/>
            <person name="Park H.-J."/>
            <person name="Ramirez L."/>
            <person name="Alfaro M."/>
            <person name="Sun H."/>
            <person name="Tritt A."/>
            <person name="Yoshinaga Y."/>
            <person name="Zwiers L.-H."/>
            <person name="Turgeon B."/>
            <person name="Goodwin S."/>
            <person name="Spatafora J."/>
            <person name="Crous P."/>
            <person name="Grigoriev I."/>
        </authorList>
    </citation>
    <scope>NUCLEOTIDE SEQUENCE</scope>
    <source>
        <strain evidence="2">CBS 113979</strain>
    </source>
</reference>
<dbReference type="AlphaFoldDB" id="A0A6G1GR70"/>
<protein>
    <submittedName>
        <fullName evidence="2">Uncharacterized protein</fullName>
    </submittedName>
</protein>
<accession>A0A6G1GR70</accession>
<dbReference type="Proteomes" id="UP000800041">
    <property type="component" value="Unassembled WGS sequence"/>
</dbReference>
<dbReference type="Pfam" id="PF10155">
    <property type="entry name" value="CNOT11"/>
    <property type="match status" value="1"/>
</dbReference>
<dbReference type="InterPro" id="IPR019312">
    <property type="entry name" value="CNOT11"/>
</dbReference>
<dbReference type="EMBL" id="ML977177">
    <property type="protein sequence ID" value="KAF1983238.1"/>
    <property type="molecule type" value="Genomic_DNA"/>
</dbReference>
<dbReference type="OrthoDB" id="10265389at2759"/>
<dbReference type="GO" id="GO:0030014">
    <property type="term" value="C:CCR4-NOT complex"/>
    <property type="evidence" value="ECO:0007669"/>
    <property type="project" value="InterPro"/>
</dbReference>
<proteinExistence type="predicted"/>
<evidence type="ECO:0000313" key="2">
    <source>
        <dbReference type="EMBL" id="KAF1983238.1"/>
    </source>
</evidence>
<sequence>MDLVPDELLLQLAQPSISFDRTQGAFSEACDARIKHVPGEQFQLGLALKQRLDQLETRPASLDYTEYLALLLNCEYQLYLLNASTPLRLNPFLSHWVEYTLKWRTTAQQSWTDIPPRLENVQSMGWEAAQWTRLYFVMSMLDDIDTFRESLVGKTPLTFVESLRNEDAAKFFDSFDLSPFISVLESTEIWDQPTSPPLPPTKSDAPASKDGGESSLGNIVNALKSDPVYAVYTITHSPLDIASLELINGLFTEYASLLDELGIDPDDIARDFLNFQLRKLEKAPATLPPDEAFPLPDEPGPSTQFEQPMDRETLVRSVKLLVLFVQNLVRKDLVKLWSILQEIQEICVRYIWIKDVREFKDFLEGPAVEDVAEGHGKGKVTDG</sequence>
<organism evidence="2 3">
    <name type="scientific">Aulographum hederae CBS 113979</name>
    <dbReference type="NCBI Taxonomy" id="1176131"/>
    <lineage>
        <taxon>Eukaryota</taxon>
        <taxon>Fungi</taxon>
        <taxon>Dikarya</taxon>
        <taxon>Ascomycota</taxon>
        <taxon>Pezizomycotina</taxon>
        <taxon>Dothideomycetes</taxon>
        <taxon>Pleosporomycetidae</taxon>
        <taxon>Aulographales</taxon>
        <taxon>Aulographaceae</taxon>
    </lineage>
</organism>
<gene>
    <name evidence="2" type="ORF">K402DRAFT_466257</name>
</gene>
<name>A0A6G1GR70_9PEZI</name>